<dbReference type="Pfam" id="PF01582">
    <property type="entry name" value="TIR"/>
    <property type="match status" value="1"/>
</dbReference>
<keyword evidence="8" id="KW-0391">Immunity</keyword>
<dbReference type="PRINTS" id="PR01537">
    <property type="entry name" value="INTRLKN1R1F"/>
</dbReference>
<keyword evidence="13" id="KW-0395">Inflammatory response</keyword>
<dbReference type="InterPro" id="IPR003591">
    <property type="entry name" value="Leu-rich_rpt_typical-subtyp"/>
</dbReference>
<dbReference type="OrthoDB" id="65569at2759"/>
<keyword evidence="5 14" id="KW-0812">Transmembrane</keyword>
<dbReference type="PANTHER" id="PTHR24365">
    <property type="entry name" value="TOLL-LIKE RECEPTOR"/>
    <property type="match status" value="1"/>
</dbReference>
<dbReference type="Gene3D" id="3.40.50.10140">
    <property type="entry name" value="Toll/interleukin-1 receptor homology (TIR) domain"/>
    <property type="match status" value="1"/>
</dbReference>
<evidence type="ECO:0000256" key="9">
    <source>
        <dbReference type="ARBA" id="ARBA00022989"/>
    </source>
</evidence>
<comment type="subcellular location">
    <subcellularLocation>
        <location evidence="1">Membrane</location>
        <topology evidence="1">Single-pass type I membrane protein</topology>
    </subcellularLocation>
</comment>
<dbReference type="SUPFAM" id="SSF52200">
    <property type="entry name" value="Toll/Interleukin receptor TIR domain"/>
    <property type="match status" value="1"/>
</dbReference>
<dbReference type="GO" id="GO:0006954">
    <property type="term" value="P:inflammatory response"/>
    <property type="evidence" value="ECO:0007669"/>
    <property type="project" value="UniProtKB-KW"/>
</dbReference>
<evidence type="ECO:0000256" key="7">
    <source>
        <dbReference type="ARBA" id="ARBA00022737"/>
    </source>
</evidence>
<organism evidence="16 17">
    <name type="scientific">Danionella cerebrum</name>
    <dbReference type="NCBI Taxonomy" id="2873325"/>
    <lineage>
        <taxon>Eukaryota</taxon>
        <taxon>Metazoa</taxon>
        <taxon>Chordata</taxon>
        <taxon>Craniata</taxon>
        <taxon>Vertebrata</taxon>
        <taxon>Euteleostomi</taxon>
        <taxon>Actinopterygii</taxon>
        <taxon>Neopterygii</taxon>
        <taxon>Teleostei</taxon>
        <taxon>Ostariophysi</taxon>
        <taxon>Cypriniformes</taxon>
        <taxon>Danionidae</taxon>
        <taxon>Danioninae</taxon>
        <taxon>Danionella</taxon>
    </lineage>
</organism>
<dbReference type="InterPro" id="IPR035897">
    <property type="entry name" value="Toll_tir_struct_dom_sf"/>
</dbReference>
<name>A0A553R8K2_9TELE</name>
<dbReference type="SMART" id="SM00369">
    <property type="entry name" value="LRR_TYP"/>
    <property type="match status" value="6"/>
</dbReference>
<evidence type="ECO:0000256" key="4">
    <source>
        <dbReference type="ARBA" id="ARBA00022614"/>
    </source>
</evidence>
<evidence type="ECO:0000256" key="3">
    <source>
        <dbReference type="ARBA" id="ARBA00022588"/>
    </source>
</evidence>
<dbReference type="AlphaFoldDB" id="A0A553R8K2"/>
<dbReference type="SMART" id="SM00255">
    <property type="entry name" value="TIR"/>
    <property type="match status" value="1"/>
</dbReference>
<evidence type="ECO:0000313" key="17">
    <source>
        <dbReference type="Proteomes" id="UP000316079"/>
    </source>
</evidence>
<evidence type="ECO:0000256" key="13">
    <source>
        <dbReference type="ARBA" id="ARBA00023198"/>
    </source>
</evidence>
<dbReference type="FunFam" id="3.40.50.10140:FF:000001">
    <property type="entry name" value="Toll-like receptor 2"/>
    <property type="match status" value="1"/>
</dbReference>
<evidence type="ECO:0000256" key="2">
    <source>
        <dbReference type="ARBA" id="ARBA00009634"/>
    </source>
</evidence>
<keyword evidence="17" id="KW-1185">Reference proteome</keyword>
<dbReference type="Gene3D" id="3.80.10.10">
    <property type="entry name" value="Ribonuclease Inhibitor"/>
    <property type="match status" value="2"/>
</dbReference>
<feature type="transmembrane region" description="Helical" evidence="14">
    <location>
        <begin position="738"/>
        <end position="762"/>
    </location>
</feature>
<dbReference type="GO" id="GO:0045087">
    <property type="term" value="P:innate immune response"/>
    <property type="evidence" value="ECO:0007669"/>
    <property type="project" value="UniProtKB-KW"/>
</dbReference>
<comment type="similarity">
    <text evidence="2">Belongs to the Toll-like receptor family.</text>
</comment>
<evidence type="ECO:0000256" key="14">
    <source>
        <dbReference type="SAM" id="Phobius"/>
    </source>
</evidence>
<dbReference type="GO" id="GO:0005886">
    <property type="term" value="C:plasma membrane"/>
    <property type="evidence" value="ECO:0007669"/>
    <property type="project" value="TreeGrafter"/>
</dbReference>
<dbReference type="PROSITE" id="PS50104">
    <property type="entry name" value="TIR"/>
    <property type="match status" value="1"/>
</dbReference>
<evidence type="ECO:0000256" key="6">
    <source>
        <dbReference type="ARBA" id="ARBA00022729"/>
    </source>
</evidence>
<keyword evidence="7" id="KW-0677">Repeat</keyword>
<dbReference type="GO" id="GO:0002224">
    <property type="term" value="P:toll-like receptor signaling pathway"/>
    <property type="evidence" value="ECO:0007669"/>
    <property type="project" value="TreeGrafter"/>
</dbReference>
<evidence type="ECO:0000256" key="5">
    <source>
        <dbReference type="ARBA" id="ARBA00022692"/>
    </source>
</evidence>
<evidence type="ECO:0000256" key="8">
    <source>
        <dbReference type="ARBA" id="ARBA00022859"/>
    </source>
</evidence>
<dbReference type="InterPro" id="IPR032675">
    <property type="entry name" value="LRR_dom_sf"/>
</dbReference>
<evidence type="ECO:0000256" key="10">
    <source>
        <dbReference type="ARBA" id="ARBA00023136"/>
    </source>
</evidence>
<keyword evidence="4" id="KW-0433">Leucine-rich repeat</keyword>
<dbReference type="PROSITE" id="PS51450">
    <property type="entry name" value="LRR"/>
    <property type="match status" value="2"/>
</dbReference>
<feature type="domain" description="TIR" evidence="15">
    <location>
        <begin position="794"/>
        <end position="936"/>
    </location>
</feature>
<dbReference type="GO" id="GO:0038023">
    <property type="term" value="F:signaling receptor activity"/>
    <property type="evidence" value="ECO:0007669"/>
    <property type="project" value="TreeGrafter"/>
</dbReference>
<comment type="caution">
    <text evidence="16">The sequence shown here is derived from an EMBL/GenBank/DDBJ whole genome shotgun (WGS) entry which is preliminary data.</text>
</comment>
<evidence type="ECO:0000256" key="1">
    <source>
        <dbReference type="ARBA" id="ARBA00004479"/>
    </source>
</evidence>
<evidence type="ECO:0000256" key="11">
    <source>
        <dbReference type="ARBA" id="ARBA00023170"/>
    </source>
</evidence>
<keyword evidence="9 14" id="KW-1133">Transmembrane helix</keyword>
<sequence length="961" mass="109239">MLGAHTDWTTRTFFFVPQLSQNEKLFSVLDQLKLGFLSHSSADDAEVVCRSEKRKPMSGFQHQHSPNRAAEKTAICRATSYLSVCVTLSTSVLIHPSAIYLSVNLIVPPSICAPALALSLSVCRSAHPSIHPSIHPLFYPIMHIVHLSISIFYISTMTPSMWFLNSLCITCFHPSLLLSIQRIIVNYSSQNLSRVPGLDSSTTDLDLSLNQISSLSSEDFCSTPELHFLNLSWNLVENIDRQTFRSTEDLEVLDLSHNRLQDLSNQPYLLSTGRLIFLDLSSNRFPVMTMGREFSTLQRLEWLGLGAESIASQDFFSIRNITLKTLFICASALQTYEEESLTGAHSEKIILALSGRSLDVVMASDALAAFEEVELRKVNRAMDVIQPIQRREYIRTLSLQISKVETSWKVLTSSIALILASSIKKLSFAELTLDNMSGGTPQLQTHVLESFSIERAFVTTFIFDQRMLYDFFINMPARKLRLSQTPIVFMTCPWENSVIQELDLSDCVLTEKLFSEHPDSECGTLRNVKRLILKGNNLKHLGPLTSRIQLMISLEIVDLGQNSLTYSEEQEDCVWPPQLVEVDLSANDFDERVFKCLPDSIQILNLQHNRVTAIPLTDSIFSKLRIIDLTGNRLLDLPSCQPFPNLQTLILRSNSMHSPQPNALQSCSHLTDLDLSRNAFVCTCSLRRFASLINERSNESQGLTFRNWPLGYKCSDPESMSNTLLKDFHIPEISCNTWILAITLLIPTVALMAALSIACIRLDAAWYVKMMWQWTRAKHNALTSQTRPEDLEKFRYHAFVSYSQKNSDWVKSEFLPKLETESGLRVCHHERDFIPGRTIMQNILRSIDQSRKSVFLLSPHFVQSEWCHYELNFAEHQRLNRGSQSVLLVLLEPLPLYLIPSKQQRLRSMMKKRSYLEWPQEGAKQTLFWANLRAALQGPLAPCVEREGQGGEEERLLQNHS</sequence>
<keyword evidence="3" id="KW-0399">Innate immunity</keyword>
<dbReference type="Proteomes" id="UP000316079">
    <property type="component" value="Unassembled WGS sequence"/>
</dbReference>
<evidence type="ECO:0000256" key="12">
    <source>
        <dbReference type="ARBA" id="ARBA00023180"/>
    </source>
</evidence>
<proteinExistence type="inferred from homology"/>
<evidence type="ECO:0000259" key="15">
    <source>
        <dbReference type="PROSITE" id="PS50104"/>
    </source>
</evidence>
<dbReference type="EMBL" id="SRMA01025159">
    <property type="protein sequence ID" value="TRY98510.1"/>
    <property type="molecule type" value="Genomic_DNA"/>
</dbReference>
<accession>A0A553R8K2</accession>
<evidence type="ECO:0000313" key="16">
    <source>
        <dbReference type="EMBL" id="TRY98510.1"/>
    </source>
</evidence>
<dbReference type="InterPro" id="IPR000157">
    <property type="entry name" value="TIR_dom"/>
</dbReference>
<dbReference type="PANTHER" id="PTHR24365:SF422">
    <property type="entry name" value="TOLL-LIKE RECEPTOR 6"/>
    <property type="match status" value="1"/>
</dbReference>
<dbReference type="Pfam" id="PF13855">
    <property type="entry name" value="LRR_8"/>
    <property type="match status" value="1"/>
</dbReference>
<gene>
    <name evidence="16" type="ORF">DNTS_014640</name>
</gene>
<protein>
    <recommendedName>
        <fullName evidence="15">TIR domain-containing protein</fullName>
    </recommendedName>
</protein>
<keyword evidence="12" id="KW-0325">Glycoprotein</keyword>
<keyword evidence="6" id="KW-0732">Signal</keyword>
<keyword evidence="10 14" id="KW-0472">Membrane</keyword>
<dbReference type="InterPro" id="IPR001611">
    <property type="entry name" value="Leu-rich_rpt"/>
</dbReference>
<reference evidence="16 17" key="1">
    <citation type="journal article" date="2019" name="Sci. Data">
        <title>Hybrid genome assembly and annotation of Danionella translucida.</title>
        <authorList>
            <person name="Kadobianskyi M."/>
            <person name="Schulze L."/>
            <person name="Schuelke M."/>
            <person name="Judkewitz B."/>
        </authorList>
    </citation>
    <scope>NUCLEOTIDE SEQUENCE [LARGE SCALE GENOMIC DNA]</scope>
    <source>
        <strain evidence="16 17">Bolton</strain>
    </source>
</reference>
<dbReference type="STRING" id="623744.A0A553R8K2"/>
<keyword evidence="11" id="KW-0675">Receptor</keyword>
<dbReference type="SUPFAM" id="SSF52058">
    <property type="entry name" value="L domain-like"/>
    <property type="match status" value="1"/>
</dbReference>